<dbReference type="AlphaFoldDB" id="A0A6V7ULK0"/>
<name>A0A6V7ULK0_MELEN</name>
<comment type="caution">
    <text evidence="2">The sequence shown here is derived from an EMBL/GenBank/DDBJ whole genome shotgun (WGS) entry which is preliminary data.</text>
</comment>
<protein>
    <submittedName>
        <fullName evidence="2">Uncharacterized protein</fullName>
    </submittedName>
</protein>
<dbReference type="Proteomes" id="UP000580250">
    <property type="component" value="Unassembled WGS sequence"/>
</dbReference>
<keyword evidence="1" id="KW-0812">Transmembrane</keyword>
<organism evidence="2 3">
    <name type="scientific">Meloidogyne enterolobii</name>
    <name type="common">Root-knot nematode worm</name>
    <name type="synonym">Meloidogyne mayaguensis</name>
    <dbReference type="NCBI Taxonomy" id="390850"/>
    <lineage>
        <taxon>Eukaryota</taxon>
        <taxon>Metazoa</taxon>
        <taxon>Ecdysozoa</taxon>
        <taxon>Nematoda</taxon>
        <taxon>Chromadorea</taxon>
        <taxon>Rhabditida</taxon>
        <taxon>Tylenchina</taxon>
        <taxon>Tylenchomorpha</taxon>
        <taxon>Tylenchoidea</taxon>
        <taxon>Meloidogynidae</taxon>
        <taxon>Meloidogyninae</taxon>
        <taxon>Meloidogyne</taxon>
    </lineage>
</organism>
<sequence>MAELLFLKLEDGTFYYFIFHFYFSFNTTALENFFLPFTHRIVRKGPHRSRTV</sequence>
<evidence type="ECO:0000313" key="3">
    <source>
        <dbReference type="Proteomes" id="UP000580250"/>
    </source>
</evidence>
<keyword evidence="1" id="KW-1133">Transmembrane helix</keyword>
<gene>
    <name evidence="2" type="ORF">MENT_LOCUS14639</name>
</gene>
<dbReference type="EMBL" id="CAJEWN010000083">
    <property type="protein sequence ID" value="CAD2161109.1"/>
    <property type="molecule type" value="Genomic_DNA"/>
</dbReference>
<evidence type="ECO:0000313" key="2">
    <source>
        <dbReference type="EMBL" id="CAD2161109.1"/>
    </source>
</evidence>
<proteinExistence type="predicted"/>
<accession>A0A6V7ULK0</accession>
<keyword evidence="1" id="KW-0472">Membrane</keyword>
<evidence type="ECO:0000256" key="1">
    <source>
        <dbReference type="SAM" id="Phobius"/>
    </source>
</evidence>
<feature type="transmembrane region" description="Helical" evidence="1">
    <location>
        <begin position="14"/>
        <end position="35"/>
    </location>
</feature>
<reference evidence="2 3" key="1">
    <citation type="submission" date="2020-08" db="EMBL/GenBank/DDBJ databases">
        <authorList>
            <person name="Koutsovoulos G."/>
            <person name="Danchin GJ E."/>
        </authorList>
    </citation>
    <scope>NUCLEOTIDE SEQUENCE [LARGE SCALE GENOMIC DNA]</scope>
</reference>